<dbReference type="PANTHER" id="PTHR12876">
    <property type="entry name" value="N4BP1-RELATED"/>
    <property type="match status" value="1"/>
</dbReference>
<dbReference type="InterPro" id="IPR051101">
    <property type="entry name" value="ZC3H12/N4BP1_RNase_Reg"/>
</dbReference>
<reference evidence="2 3" key="1">
    <citation type="submission" date="2023-05" db="EMBL/GenBank/DDBJ databases">
        <title>B98-5 Cell Line De Novo Hybrid Assembly: An Optical Mapping Approach.</title>
        <authorList>
            <person name="Kananen K."/>
            <person name="Auerbach J.A."/>
            <person name="Kautto E."/>
            <person name="Blachly J.S."/>
        </authorList>
    </citation>
    <scope>NUCLEOTIDE SEQUENCE [LARGE SCALE GENOMIC DNA]</scope>
    <source>
        <strain evidence="2">B95-8</strain>
        <tissue evidence="2">Cell line</tissue>
    </source>
</reference>
<dbReference type="Proteomes" id="UP001266305">
    <property type="component" value="Unassembled WGS sequence"/>
</dbReference>
<keyword evidence="3" id="KW-1185">Reference proteome</keyword>
<feature type="region of interest" description="Disordered" evidence="1">
    <location>
        <begin position="260"/>
        <end position="366"/>
    </location>
</feature>
<evidence type="ECO:0000313" key="3">
    <source>
        <dbReference type="Proteomes" id="UP001266305"/>
    </source>
</evidence>
<proteinExistence type="predicted"/>
<feature type="region of interest" description="Disordered" evidence="1">
    <location>
        <begin position="1"/>
        <end position="59"/>
    </location>
</feature>
<sequence length="417" mass="44531">MPGRSEGQVRVRAAVETDQTLCPQGLQRRRFMPPDDPLGRHGPTLSNFLSRKPKPPEPSWQHCPYVRGTWDRHSSADPWISVPRGPKSRAAWGPAWRNLHREAAGGHSLDAPGSTAPLRPRPHAVPFLPLPLSGKKCTYGIKCKFYHPERPHHAQLAVADELRAKTGARPDPGAEEPRPPSAPGGPAGARAVPREPIAHSLPPERGSLDLGALRGSFSRLAFSDDPGPLGPPPPGPACSLAPRLGRPDWMFAGGLVPRVSPSSRAGGAATSELPSLGAPGPGPPGLPSPQNPFSLGNLPAPPGLQLQPQGEHPPRDLPWRRPPDDPWARPPSSDRFLGCSAWAEPAWGDGATGGRSGYSAEDGEGDARTQARLALYSVFPRDHVDRVMAAFPTLSDFTRLILLVQRSQSARAPLGKP</sequence>
<evidence type="ECO:0008006" key="4">
    <source>
        <dbReference type="Google" id="ProtNLM"/>
    </source>
</evidence>
<name>A0ABQ9VZD7_SAGOE</name>
<dbReference type="EMBL" id="JASSZA010000004">
    <property type="protein sequence ID" value="KAK2114486.1"/>
    <property type="molecule type" value="Genomic_DNA"/>
</dbReference>
<dbReference type="PANTHER" id="PTHR12876:SF11">
    <property type="entry name" value="RIBONUCLEASE ZC3H12D-RELATED"/>
    <property type="match status" value="1"/>
</dbReference>
<comment type="caution">
    <text evidence="2">The sequence shown here is derived from an EMBL/GenBank/DDBJ whole genome shotgun (WGS) entry which is preliminary data.</text>
</comment>
<feature type="region of interest" description="Disordered" evidence="1">
    <location>
        <begin position="166"/>
        <end position="192"/>
    </location>
</feature>
<feature type="compositionally biased region" description="Basic and acidic residues" evidence="1">
    <location>
        <begin position="312"/>
        <end position="327"/>
    </location>
</feature>
<feature type="compositionally biased region" description="Low complexity" evidence="1">
    <location>
        <begin position="295"/>
        <end position="310"/>
    </location>
</feature>
<organism evidence="2 3">
    <name type="scientific">Saguinus oedipus</name>
    <name type="common">Cotton-top tamarin</name>
    <name type="synonym">Oedipomidas oedipus</name>
    <dbReference type="NCBI Taxonomy" id="9490"/>
    <lineage>
        <taxon>Eukaryota</taxon>
        <taxon>Metazoa</taxon>
        <taxon>Chordata</taxon>
        <taxon>Craniata</taxon>
        <taxon>Vertebrata</taxon>
        <taxon>Euteleostomi</taxon>
        <taxon>Mammalia</taxon>
        <taxon>Eutheria</taxon>
        <taxon>Euarchontoglires</taxon>
        <taxon>Primates</taxon>
        <taxon>Haplorrhini</taxon>
        <taxon>Platyrrhini</taxon>
        <taxon>Cebidae</taxon>
        <taxon>Callitrichinae</taxon>
        <taxon>Saguinus</taxon>
    </lineage>
</organism>
<feature type="compositionally biased region" description="Pro residues" evidence="1">
    <location>
        <begin position="280"/>
        <end position="290"/>
    </location>
</feature>
<protein>
    <recommendedName>
        <fullName evidence="4">C3H1-type domain-containing protein</fullName>
    </recommendedName>
</protein>
<feature type="region of interest" description="Disordered" evidence="1">
    <location>
        <begin position="222"/>
        <end position="242"/>
    </location>
</feature>
<evidence type="ECO:0000313" key="2">
    <source>
        <dbReference type="EMBL" id="KAK2114486.1"/>
    </source>
</evidence>
<evidence type="ECO:0000256" key="1">
    <source>
        <dbReference type="SAM" id="MobiDB-lite"/>
    </source>
</evidence>
<gene>
    <name evidence="2" type="ORF">P7K49_008752</name>
</gene>
<accession>A0ABQ9VZD7</accession>